<dbReference type="InterPro" id="IPR011013">
    <property type="entry name" value="Gal_mutarotase_sf_dom"/>
</dbReference>
<dbReference type="GO" id="GO:0033499">
    <property type="term" value="P:galactose catabolic process via UDP-galactose, Leloir pathway"/>
    <property type="evidence" value="ECO:0007669"/>
    <property type="project" value="TreeGrafter"/>
</dbReference>
<dbReference type="InterPro" id="IPR015443">
    <property type="entry name" value="Aldose_1-epimerase"/>
</dbReference>
<evidence type="ECO:0000256" key="5">
    <source>
        <dbReference type="ARBA" id="ARBA00014165"/>
    </source>
</evidence>
<feature type="binding site" evidence="11">
    <location>
        <begin position="175"/>
        <end position="177"/>
    </location>
    <ligand>
        <name>beta-D-galactose</name>
        <dbReference type="ChEBI" id="CHEBI:27667"/>
    </ligand>
</feature>
<reference evidence="12" key="2">
    <citation type="journal article" date="2021" name="PeerJ">
        <title>Extensive microbial diversity within the chicken gut microbiome revealed by metagenomics and culture.</title>
        <authorList>
            <person name="Gilroy R."/>
            <person name="Ravi A."/>
            <person name="Getino M."/>
            <person name="Pursley I."/>
            <person name="Horton D.L."/>
            <person name="Alikhan N.F."/>
            <person name="Baker D."/>
            <person name="Gharbi K."/>
            <person name="Hall N."/>
            <person name="Watson M."/>
            <person name="Adriaenssens E.M."/>
            <person name="Foster-Nyarko E."/>
            <person name="Jarju S."/>
            <person name="Secka A."/>
            <person name="Antonio M."/>
            <person name="Oren A."/>
            <person name="Chaudhuri R.R."/>
            <person name="La Ragione R."/>
            <person name="Hildebrand F."/>
            <person name="Pallen M.J."/>
        </authorList>
    </citation>
    <scope>NUCLEOTIDE SEQUENCE</scope>
    <source>
        <strain evidence="12">11687</strain>
    </source>
</reference>
<evidence type="ECO:0000256" key="4">
    <source>
        <dbReference type="ARBA" id="ARBA00013185"/>
    </source>
</evidence>
<keyword evidence="7 8" id="KW-0119">Carbohydrate metabolism</keyword>
<dbReference type="GO" id="GO:0030246">
    <property type="term" value="F:carbohydrate binding"/>
    <property type="evidence" value="ECO:0007669"/>
    <property type="project" value="InterPro"/>
</dbReference>
<proteinExistence type="inferred from homology"/>
<evidence type="ECO:0000256" key="11">
    <source>
        <dbReference type="PIRSR" id="PIRSR005096-3"/>
    </source>
</evidence>
<gene>
    <name evidence="12" type="ORF">IAC57_02415</name>
</gene>
<evidence type="ECO:0000256" key="9">
    <source>
        <dbReference type="PIRSR" id="PIRSR005096-1"/>
    </source>
</evidence>
<organism evidence="12 13">
    <name type="scientific">Candidatus Scatosoma pullistercoris</name>
    <dbReference type="NCBI Taxonomy" id="2840934"/>
    <lineage>
        <taxon>Bacteria</taxon>
        <taxon>Bacillati</taxon>
        <taxon>Bacillota</taxon>
        <taxon>Clostridia</taxon>
        <taxon>Candidatus Scatosoma</taxon>
    </lineage>
</organism>
<dbReference type="PANTHER" id="PTHR10091:SF0">
    <property type="entry name" value="GALACTOSE MUTAROTASE"/>
    <property type="match status" value="1"/>
</dbReference>
<evidence type="ECO:0000256" key="8">
    <source>
        <dbReference type="PIRNR" id="PIRNR005096"/>
    </source>
</evidence>
<evidence type="ECO:0000256" key="2">
    <source>
        <dbReference type="ARBA" id="ARBA00005028"/>
    </source>
</evidence>
<evidence type="ECO:0000256" key="6">
    <source>
        <dbReference type="ARBA" id="ARBA00023235"/>
    </source>
</evidence>
<evidence type="ECO:0000313" key="12">
    <source>
        <dbReference type="EMBL" id="HIU58933.1"/>
    </source>
</evidence>
<dbReference type="GO" id="GO:0004034">
    <property type="term" value="F:aldose 1-epimerase activity"/>
    <property type="evidence" value="ECO:0007669"/>
    <property type="project" value="UniProtKB-EC"/>
</dbReference>
<dbReference type="PIRSF" id="PIRSF005096">
    <property type="entry name" value="GALM"/>
    <property type="match status" value="1"/>
</dbReference>
<comment type="pathway">
    <text evidence="2 8">Carbohydrate metabolism; hexose metabolism.</text>
</comment>
<feature type="binding site" evidence="10">
    <location>
        <position position="250"/>
    </location>
    <ligand>
        <name>beta-D-galactose</name>
        <dbReference type="ChEBI" id="CHEBI:27667"/>
    </ligand>
</feature>
<keyword evidence="6 8" id="KW-0413">Isomerase</keyword>
<evidence type="ECO:0000256" key="1">
    <source>
        <dbReference type="ARBA" id="ARBA00001614"/>
    </source>
</evidence>
<reference evidence="12" key="1">
    <citation type="submission" date="2020-10" db="EMBL/GenBank/DDBJ databases">
        <authorList>
            <person name="Gilroy R."/>
        </authorList>
    </citation>
    <scope>NUCLEOTIDE SEQUENCE</scope>
    <source>
        <strain evidence="12">11687</strain>
    </source>
</reference>
<dbReference type="PROSITE" id="PS00545">
    <property type="entry name" value="ALDOSE_1_EPIMERASE"/>
    <property type="match status" value="1"/>
</dbReference>
<feature type="active site" description="Proton donor" evidence="9">
    <location>
        <position position="175"/>
    </location>
</feature>
<dbReference type="InterPro" id="IPR008183">
    <property type="entry name" value="Aldose_1/G6P_1-epimerase"/>
</dbReference>
<sequence>MTAISKSEFGKLPDGRVVSAFTMRDGDSFVRVLDYGGILQSIVVPDRNGKPTDVLLGYDDVVGYLNNGGYLGALIGRFGNRIDKGHLVLDGKEYRLYINDRSNHLHGGKEGFNAKIWNAEIEKDKLVLTLVSPDGEENYPGTLNVKVVYTFSGGVLGIEYTAVSDKTTAINLTNHAYFNLNGAESGTSVLGHELMIAADRITPTDSELIPRGGFRMVKGTPFDFTSPAMIGTGDGMRAQDTDLSYGGGYDHCFVFCKDRDKQKPYAVLYGPASGIQMQCFTDMPAVQFYAGNGLDQTGKGGVHYGRCGGLCLETQAIPNNVNVPEYAAYGSSVYGTGEVYHFTARYAFSVRK</sequence>
<dbReference type="Pfam" id="PF01263">
    <property type="entry name" value="Aldose_epim"/>
    <property type="match status" value="1"/>
</dbReference>
<dbReference type="InterPro" id="IPR047215">
    <property type="entry name" value="Galactose_mutarotase-like"/>
</dbReference>
<dbReference type="Gene3D" id="2.70.98.10">
    <property type="match status" value="1"/>
</dbReference>
<feature type="binding site" evidence="11">
    <location>
        <begin position="80"/>
        <end position="81"/>
    </location>
    <ligand>
        <name>beta-D-galactose</name>
        <dbReference type="ChEBI" id="CHEBI:27667"/>
    </ligand>
</feature>
<dbReference type="EC" id="5.1.3.3" evidence="4 8"/>
<dbReference type="Proteomes" id="UP000824081">
    <property type="component" value="Unassembled WGS sequence"/>
</dbReference>
<evidence type="ECO:0000313" key="13">
    <source>
        <dbReference type="Proteomes" id="UP000824081"/>
    </source>
</evidence>
<evidence type="ECO:0000256" key="7">
    <source>
        <dbReference type="ARBA" id="ARBA00023277"/>
    </source>
</evidence>
<evidence type="ECO:0000256" key="10">
    <source>
        <dbReference type="PIRSR" id="PIRSR005096-2"/>
    </source>
</evidence>
<accession>A0A9D1MEB7</accession>
<dbReference type="PANTHER" id="PTHR10091">
    <property type="entry name" value="ALDOSE-1-EPIMERASE"/>
    <property type="match status" value="1"/>
</dbReference>
<dbReference type="GO" id="GO:0006006">
    <property type="term" value="P:glucose metabolic process"/>
    <property type="evidence" value="ECO:0007669"/>
    <property type="project" value="TreeGrafter"/>
</dbReference>
<comment type="caution">
    <text evidence="12">The sequence shown here is derived from an EMBL/GenBank/DDBJ whole genome shotgun (WGS) entry which is preliminary data.</text>
</comment>
<feature type="active site" description="Proton acceptor" evidence="9">
    <location>
        <position position="313"/>
    </location>
</feature>
<protein>
    <recommendedName>
        <fullName evidence="5 8">Aldose 1-epimerase</fullName>
        <ecNumber evidence="4 8">5.1.3.3</ecNumber>
    </recommendedName>
</protein>
<dbReference type="EMBL" id="DVMZ01000065">
    <property type="protein sequence ID" value="HIU58933.1"/>
    <property type="molecule type" value="Genomic_DNA"/>
</dbReference>
<dbReference type="SUPFAM" id="SSF74650">
    <property type="entry name" value="Galactose mutarotase-like"/>
    <property type="match status" value="1"/>
</dbReference>
<evidence type="ECO:0000256" key="3">
    <source>
        <dbReference type="ARBA" id="ARBA00006206"/>
    </source>
</evidence>
<dbReference type="InterPro" id="IPR014718">
    <property type="entry name" value="GH-type_carb-bd"/>
</dbReference>
<dbReference type="AlphaFoldDB" id="A0A9D1MEB7"/>
<dbReference type="InterPro" id="IPR018052">
    <property type="entry name" value="Ald1_epimerase_CS"/>
</dbReference>
<comment type="similarity">
    <text evidence="3 8">Belongs to the aldose epimerase family.</text>
</comment>
<name>A0A9D1MEB7_9FIRM</name>
<dbReference type="NCBIfam" id="NF008277">
    <property type="entry name" value="PRK11055.1"/>
    <property type="match status" value="1"/>
</dbReference>
<dbReference type="CDD" id="cd09019">
    <property type="entry name" value="galactose_mutarotase_like"/>
    <property type="match status" value="1"/>
</dbReference>
<comment type="catalytic activity">
    <reaction evidence="1 8">
        <text>alpha-D-glucose = beta-D-glucose</text>
        <dbReference type="Rhea" id="RHEA:10264"/>
        <dbReference type="ChEBI" id="CHEBI:15903"/>
        <dbReference type="ChEBI" id="CHEBI:17925"/>
        <dbReference type="EC" id="5.1.3.3"/>
    </reaction>
</comment>